<accession>A0A5B7IQJ4</accession>
<gene>
    <name evidence="2" type="ORF">E2C01_079408</name>
</gene>
<reference evidence="2 3" key="1">
    <citation type="submission" date="2019-05" db="EMBL/GenBank/DDBJ databases">
        <title>Another draft genome of Portunus trituberculatus and its Hox gene families provides insights of decapod evolution.</title>
        <authorList>
            <person name="Jeong J.-H."/>
            <person name="Song I."/>
            <person name="Kim S."/>
            <person name="Choi T."/>
            <person name="Kim D."/>
            <person name="Ryu S."/>
            <person name="Kim W."/>
        </authorList>
    </citation>
    <scope>NUCLEOTIDE SEQUENCE [LARGE SCALE GENOMIC DNA]</scope>
    <source>
        <tissue evidence="2">Muscle</tissue>
    </source>
</reference>
<feature type="region of interest" description="Disordered" evidence="1">
    <location>
        <begin position="1"/>
        <end position="22"/>
    </location>
</feature>
<evidence type="ECO:0000313" key="2">
    <source>
        <dbReference type="EMBL" id="MPC84663.1"/>
    </source>
</evidence>
<proteinExistence type="predicted"/>
<comment type="caution">
    <text evidence="2">The sequence shown here is derived from an EMBL/GenBank/DDBJ whole genome shotgun (WGS) entry which is preliminary data.</text>
</comment>
<name>A0A5B7IQJ4_PORTR</name>
<feature type="compositionally biased region" description="Basic and acidic residues" evidence="1">
    <location>
        <begin position="1"/>
        <end position="16"/>
    </location>
</feature>
<organism evidence="2 3">
    <name type="scientific">Portunus trituberculatus</name>
    <name type="common">Swimming crab</name>
    <name type="synonym">Neptunus trituberculatus</name>
    <dbReference type="NCBI Taxonomy" id="210409"/>
    <lineage>
        <taxon>Eukaryota</taxon>
        <taxon>Metazoa</taxon>
        <taxon>Ecdysozoa</taxon>
        <taxon>Arthropoda</taxon>
        <taxon>Crustacea</taxon>
        <taxon>Multicrustacea</taxon>
        <taxon>Malacostraca</taxon>
        <taxon>Eumalacostraca</taxon>
        <taxon>Eucarida</taxon>
        <taxon>Decapoda</taxon>
        <taxon>Pleocyemata</taxon>
        <taxon>Brachyura</taxon>
        <taxon>Eubrachyura</taxon>
        <taxon>Portunoidea</taxon>
        <taxon>Portunidae</taxon>
        <taxon>Portuninae</taxon>
        <taxon>Portunus</taxon>
    </lineage>
</organism>
<dbReference type="Proteomes" id="UP000324222">
    <property type="component" value="Unassembled WGS sequence"/>
</dbReference>
<keyword evidence="3" id="KW-1185">Reference proteome</keyword>
<dbReference type="EMBL" id="VSRR010066058">
    <property type="protein sequence ID" value="MPC84663.1"/>
    <property type="molecule type" value="Genomic_DNA"/>
</dbReference>
<sequence>MLENLHRLSRTKDTHEISAPSEFHGEEIAALMFESCKPSRVACRADSYKAQVCQAAPEPQSSPRGQSPMDPALPSPASITGHAAVNSILFPHRVNAPSSDKPLPHEVSSMNYKNS</sequence>
<feature type="region of interest" description="Disordered" evidence="1">
    <location>
        <begin position="93"/>
        <end position="115"/>
    </location>
</feature>
<protein>
    <submittedName>
        <fullName evidence="2">Uncharacterized protein</fullName>
    </submittedName>
</protein>
<feature type="region of interest" description="Disordered" evidence="1">
    <location>
        <begin position="54"/>
        <end position="79"/>
    </location>
</feature>
<evidence type="ECO:0000313" key="3">
    <source>
        <dbReference type="Proteomes" id="UP000324222"/>
    </source>
</evidence>
<evidence type="ECO:0000256" key="1">
    <source>
        <dbReference type="SAM" id="MobiDB-lite"/>
    </source>
</evidence>
<dbReference type="AlphaFoldDB" id="A0A5B7IQJ4"/>